<dbReference type="InterPro" id="IPR021137">
    <property type="entry name" value="Ribosomal_bL35-like"/>
</dbReference>
<evidence type="ECO:0000256" key="3">
    <source>
        <dbReference type="ARBA" id="ARBA00023274"/>
    </source>
</evidence>
<reference evidence="8" key="1">
    <citation type="submission" date="2017-09" db="EMBL/GenBank/DDBJ databases">
        <title>Depth-based differentiation of microbial function through sediment-hosted aquifers and enrichment of novel symbionts in the deep terrestrial subsurface.</title>
        <authorList>
            <person name="Probst A.J."/>
            <person name="Ladd B."/>
            <person name="Jarett J.K."/>
            <person name="Geller-Mcgrath D.E."/>
            <person name="Sieber C.M.K."/>
            <person name="Emerson J.B."/>
            <person name="Anantharaman K."/>
            <person name="Thomas B.C."/>
            <person name="Malmstrom R."/>
            <person name="Stieglmeier M."/>
            <person name="Klingl A."/>
            <person name="Woyke T."/>
            <person name="Ryan C.M."/>
            <person name="Banfield J.F."/>
        </authorList>
    </citation>
    <scope>NUCLEOTIDE SEQUENCE [LARGE SCALE GENOMIC DNA]</scope>
</reference>
<evidence type="ECO:0000313" key="7">
    <source>
        <dbReference type="EMBL" id="PJE57874.1"/>
    </source>
</evidence>
<dbReference type="AlphaFoldDB" id="A0A2M8KD91"/>
<comment type="caution">
    <text evidence="7">The sequence shown here is derived from an EMBL/GenBank/DDBJ whole genome shotgun (WGS) entry which is preliminary data.</text>
</comment>
<name>A0A2M8KD91_9BACT</name>
<dbReference type="SUPFAM" id="SSF143034">
    <property type="entry name" value="L35p-like"/>
    <property type="match status" value="1"/>
</dbReference>
<proteinExistence type="inferred from homology"/>
<organism evidence="7 8">
    <name type="scientific">Candidatus Portnoybacteria bacterium CG10_big_fil_rev_8_21_14_0_10_36_7</name>
    <dbReference type="NCBI Taxonomy" id="1974812"/>
    <lineage>
        <taxon>Bacteria</taxon>
        <taxon>Candidatus Portnoyibacteriota</taxon>
    </lineage>
</organism>
<dbReference type="PANTHER" id="PTHR33343:SF1">
    <property type="entry name" value="LARGE RIBOSOMAL SUBUNIT PROTEIN BL35M"/>
    <property type="match status" value="1"/>
</dbReference>
<evidence type="ECO:0000313" key="8">
    <source>
        <dbReference type="Proteomes" id="UP000231450"/>
    </source>
</evidence>
<dbReference type="GO" id="GO:0003735">
    <property type="term" value="F:structural constituent of ribosome"/>
    <property type="evidence" value="ECO:0007669"/>
    <property type="project" value="InterPro"/>
</dbReference>
<evidence type="ECO:0000256" key="4">
    <source>
        <dbReference type="ARBA" id="ARBA00035486"/>
    </source>
</evidence>
<protein>
    <recommendedName>
        <fullName evidence="4 5">50S ribosomal protein L35</fullName>
    </recommendedName>
</protein>
<accession>A0A2M8KD91</accession>
<evidence type="ECO:0000256" key="5">
    <source>
        <dbReference type="RuleBase" id="RU000568"/>
    </source>
</evidence>
<dbReference type="EMBL" id="PFDW01000074">
    <property type="protein sequence ID" value="PJE57874.1"/>
    <property type="molecule type" value="Genomic_DNA"/>
</dbReference>
<evidence type="ECO:0000256" key="1">
    <source>
        <dbReference type="ARBA" id="ARBA00006598"/>
    </source>
</evidence>
<dbReference type="Proteomes" id="UP000231450">
    <property type="component" value="Unassembled WGS sequence"/>
</dbReference>
<gene>
    <name evidence="7" type="ORF">COU81_03710</name>
</gene>
<comment type="similarity">
    <text evidence="1 5">Belongs to the bacterial ribosomal protein bL35 family.</text>
</comment>
<dbReference type="PANTHER" id="PTHR33343">
    <property type="entry name" value="54S RIBOSOMAL PROTEIN BL35M"/>
    <property type="match status" value="1"/>
</dbReference>
<feature type="compositionally biased region" description="Basic and acidic residues" evidence="6">
    <location>
        <begin position="46"/>
        <end position="58"/>
    </location>
</feature>
<evidence type="ECO:0000256" key="2">
    <source>
        <dbReference type="ARBA" id="ARBA00022980"/>
    </source>
</evidence>
<evidence type="ECO:0000256" key="6">
    <source>
        <dbReference type="SAM" id="MobiDB-lite"/>
    </source>
</evidence>
<feature type="region of interest" description="Disordered" evidence="6">
    <location>
        <begin position="34"/>
        <end position="66"/>
    </location>
</feature>
<dbReference type="Pfam" id="PF01632">
    <property type="entry name" value="Ribosomal_L35p"/>
    <property type="match status" value="1"/>
</dbReference>
<sequence length="66" mass="7745">MKIKNNRSVQKRLKVTSTGKFVRRPSCVNHFNVKESGNVTRRKRQTKEVASTDHENLRKMIPYTSK</sequence>
<keyword evidence="3 5" id="KW-0687">Ribonucleoprotein</keyword>
<dbReference type="InterPro" id="IPR001706">
    <property type="entry name" value="Ribosomal_bL35"/>
</dbReference>
<dbReference type="PRINTS" id="PR00064">
    <property type="entry name" value="RIBOSOMALL35"/>
</dbReference>
<dbReference type="GO" id="GO:0022625">
    <property type="term" value="C:cytosolic large ribosomal subunit"/>
    <property type="evidence" value="ECO:0007669"/>
    <property type="project" value="TreeGrafter"/>
</dbReference>
<dbReference type="Gene3D" id="4.10.410.60">
    <property type="match status" value="1"/>
</dbReference>
<dbReference type="InterPro" id="IPR037229">
    <property type="entry name" value="Ribosomal_bL35_sf"/>
</dbReference>
<keyword evidence="2 5" id="KW-0689">Ribosomal protein</keyword>
<dbReference type="GO" id="GO:0006412">
    <property type="term" value="P:translation"/>
    <property type="evidence" value="ECO:0007669"/>
    <property type="project" value="InterPro"/>
</dbReference>